<reference evidence="1 2" key="1">
    <citation type="journal article" date="2017" name="Mol. Biol. Evol.">
        <title>The 4-celled Tetrabaena socialis nuclear genome reveals the essential components for genetic control of cell number at the origin of multicellularity in the volvocine lineage.</title>
        <authorList>
            <person name="Featherston J."/>
            <person name="Arakaki Y."/>
            <person name="Hanschen E.R."/>
            <person name="Ferris P.J."/>
            <person name="Michod R.E."/>
            <person name="Olson B.J.S.C."/>
            <person name="Nozaki H."/>
            <person name="Durand P.M."/>
        </authorList>
    </citation>
    <scope>NUCLEOTIDE SEQUENCE [LARGE SCALE GENOMIC DNA]</scope>
    <source>
        <strain evidence="1 2">NIES-571</strain>
    </source>
</reference>
<dbReference type="OrthoDB" id="419598at2759"/>
<dbReference type="SUPFAM" id="SSF51735">
    <property type="entry name" value="NAD(P)-binding Rossmann-fold domains"/>
    <property type="match status" value="1"/>
</dbReference>
<evidence type="ECO:0000313" key="2">
    <source>
        <dbReference type="Proteomes" id="UP000236333"/>
    </source>
</evidence>
<name>A0A2J8A7D6_9CHLO</name>
<dbReference type="EMBL" id="PGGS01000129">
    <property type="protein sequence ID" value="PNH08444.1"/>
    <property type="molecule type" value="Genomic_DNA"/>
</dbReference>
<dbReference type="InterPro" id="IPR036291">
    <property type="entry name" value="NAD(P)-bd_dom_sf"/>
</dbReference>
<dbReference type="Proteomes" id="UP000236333">
    <property type="component" value="Unassembled WGS sequence"/>
</dbReference>
<organism evidence="1 2">
    <name type="scientific">Tetrabaena socialis</name>
    <dbReference type="NCBI Taxonomy" id="47790"/>
    <lineage>
        <taxon>Eukaryota</taxon>
        <taxon>Viridiplantae</taxon>
        <taxon>Chlorophyta</taxon>
        <taxon>core chlorophytes</taxon>
        <taxon>Chlorophyceae</taxon>
        <taxon>CS clade</taxon>
        <taxon>Chlamydomonadales</taxon>
        <taxon>Tetrabaenaceae</taxon>
        <taxon>Tetrabaena</taxon>
    </lineage>
</organism>
<dbReference type="Gene3D" id="3.40.50.720">
    <property type="entry name" value="NAD(P)-binding Rossmann-like Domain"/>
    <property type="match status" value="1"/>
</dbReference>
<comment type="caution">
    <text evidence="1">The sequence shown here is derived from an EMBL/GenBank/DDBJ whole genome shotgun (WGS) entry which is preliminary data.</text>
</comment>
<accession>A0A2J8A7D6</accession>
<proteinExistence type="predicted"/>
<keyword evidence="2" id="KW-1185">Reference proteome</keyword>
<evidence type="ECO:0000313" key="1">
    <source>
        <dbReference type="EMBL" id="PNH08444.1"/>
    </source>
</evidence>
<sequence>MGLGQPPPQAQPHACEEAPLRLLPSPPAPSSPPAMASRRGALLLGVVGLAACLSPLQLRALAAEGITTVFVAGSTGNTGRRVVAQLRQAGFAVRAGVRVRGAWGLRAWEVAGLPAGLRGRVAGGRVGACGEGAWGGRGRGRPRLGMAVWV</sequence>
<dbReference type="AlphaFoldDB" id="A0A2J8A7D6"/>
<gene>
    <name evidence="1" type="ORF">TSOC_004973</name>
</gene>
<protein>
    <submittedName>
        <fullName evidence="1">Uncharacterized protein</fullName>
    </submittedName>
</protein>